<name>A0A9D4GH66_DREPO</name>
<keyword evidence="2" id="KW-1185">Reference proteome</keyword>
<dbReference type="Proteomes" id="UP000828390">
    <property type="component" value="Unassembled WGS sequence"/>
</dbReference>
<dbReference type="EMBL" id="JAIWYP010000005">
    <property type="protein sequence ID" value="KAH3817119.1"/>
    <property type="molecule type" value="Genomic_DNA"/>
</dbReference>
<protein>
    <submittedName>
        <fullName evidence="1">Uncharacterized protein</fullName>
    </submittedName>
</protein>
<sequence>MEYESDSGAETVMSEEENPMWHLFNAVKNYTSVEGLRIVEPFLKLPSKRLVMILGLPFNSLKLQELFQELFFMIMYCAK</sequence>
<accession>A0A9D4GH66</accession>
<reference evidence="1" key="2">
    <citation type="submission" date="2020-11" db="EMBL/GenBank/DDBJ databases">
        <authorList>
            <person name="McCartney M.A."/>
            <person name="Auch B."/>
            <person name="Kono T."/>
            <person name="Mallez S."/>
            <person name="Becker A."/>
            <person name="Gohl D.M."/>
            <person name="Silverstein K.A.T."/>
            <person name="Koren S."/>
            <person name="Bechman K.B."/>
            <person name="Herman A."/>
            <person name="Abrahante J.E."/>
            <person name="Garbe J."/>
        </authorList>
    </citation>
    <scope>NUCLEOTIDE SEQUENCE</scope>
    <source>
        <strain evidence="1">Duluth1</strain>
        <tissue evidence="1">Whole animal</tissue>
    </source>
</reference>
<dbReference type="AlphaFoldDB" id="A0A9D4GH66"/>
<gene>
    <name evidence="1" type="ORF">DPMN_118648</name>
</gene>
<proteinExistence type="predicted"/>
<comment type="caution">
    <text evidence="1">The sequence shown here is derived from an EMBL/GenBank/DDBJ whole genome shotgun (WGS) entry which is preliminary data.</text>
</comment>
<organism evidence="1 2">
    <name type="scientific">Dreissena polymorpha</name>
    <name type="common">Zebra mussel</name>
    <name type="synonym">Mytilus polymorpha</name>
    <dbReference type="NCBI Taxonomy" id="45954"/>
    <lineage>
        <taxon>Eukaryota</taxon>
        <taxon>Metazoa</taxon>
        <taxon>Spiralia</taxon>
        <taxon>Lophotrochozoa</taxon>
        <taxon>Mollusca</taxon>
        <taxon>Bivalvia</taxon>
        <taxon>Autobranchia</taxon>
        <taxon>Heteroconchia</taxon>
        <taxon>Euheterodonta</taxon>
        <taxon>Imparidentia</taxon>
        <taxon>Neoheterodontei</taxon>
        <taxon>Myida</taxon>
        <taxon>Dreissenoidea</taxon>
        <taxon>Dreissenidae</taxon>
        <taxon>Dreissena</taxon>
    </lineage>
</organism>
<evidence type="ECO:0000313" key="2">
    <source>
        <dbReference type="Proteomes" id="UP000828390"/>
    </source>
</evidence>
<evidence type="ECO:0000313" key="1">
    <source>
        <dbReference type="EMBL" id="KAH3817119.1"/>
    </source>
</evidence>
<reference evidence="1" key="1">
    <citation type="journal article" date="2019" name="bioRxiv">
        <title>The Genome of the Zebra Mussel, Dreissena polymorpha: A Resource for Invasive Species Research.</title>
        <authorList>
            <person name="McCartney M.A."/>
            <person name="Auch B."/>
            <person name="Kono T."/>
            <person name="Mallez S."/>
            <person name="Zhang Y."/>
            <person name="Obille A."/>
            <person name="Becker A."/>
            <person name="Abrahante J.E."/>
            <person name="Garbe J."/>
            <person name="Badalamenti J.P."/>
            <person name="Herman A."/>
            <person name="Mangelson H."/>
            <person name="Liachko I."/>
            <person name="Sullivan S."/>
            <person name="Sone E.D."/>
            <person name="Koren S."/>
            <person name="Silverstein K.A.T."/>
            <person name="Beckman K.B."/>
            <person name="Gohl D.M."/>
        </authorList>
    </citation>
    <scope>NUCLEOTIDE SEQUENCE</scope>
    <source>
        <strain evidence="1">Duluth1</strain>
        <tissue evidence="1">Whole animal</tissue>
    </source>
</reference>